<dbReference type="EMBL" id="OCNE01000009">
    <property type="protein sequence ID" value="SOD63205.1"/>
    <property type="molecule type" value="Genomic_DNA"/>
</dbReference>
<organism evidence="3 4">
    <name type="scientific">Streptomyces zhaozhouensis</name>
    <dbReference type="NCBI Taxonomy" id="1300267"/>
    <lineage>
        <taxon>Bacteria</taxon>
        <taxon>Bacillati</taxon>
        <taxon>Actinomycetota</taxon>
        <taxon>Actinomycetes</taxon>
        <taxon>Kitasatosporales</taxon>
        <taxon>Streptomycetaceae</taxon>
        <taxon>Streptomyces</taxon>
    </lineage>
</organism>
<feature type="transmembrane region" description="Helical" evidence="2">
    <location>
        <begin position="99"/>
        <end position="123"/>
    </location>
</feature>
<proteinExistence type="predicted"/>
<name>A0A286DX05_9ACTN</name>
<evidence type="ECO:0000256" key="2">
    <source>
        <dbReference type="SAM" id="Phobius"/>
    </source>
</evidence>
<protein>
    <submittedName>
        <fullName evidence="3">Holin-X, holin superfamily III</fullName>
    </submittedName>
</protein>
<feature type="region of interest" description="Disordered" evidence="1">
    <location>
        <begin position="135"/>
        <end position="183"/>
    </location>
</feature>
<keyword evidence="2" id="KW-0812">Transmembrane</keyword>
<reference evidence="3 4" key="1">
    <citation type="submission" date="2017-09" db="EMBL/GenBank/DDBJ databases">
        <authorList>
            <person name="Ehlers B."/>
            <person name="Leendertz F.H."/>
        </authorList>
    </citation>
    <scope>NUCLEOTIDE SEQUENCE [LARGE SCALE GENOMIC DNA]</scope>
    <source>
        <strain evidence="3 4">CGMCC 4.7095</strain>
    </source>
</reference>
<sequence length="183" mass="19355">MGTTTVTCTYRNHARRESENAMSAADEGRSLGELVASATGELSGLVHDEIALAKAEIRQDVKRALFGSVAGVVAAGLVVFAVPLLSFALAFWLRNWWDLPLAIACLIVAGIYLVLALLMALWAKRKLGKISPPERSIRSAKESATVLSHAKPRPRDGASDVAADRAETSDARAVAGDRAGSST</sequence>
<keyword evidence="2" id="KW-1133">Transmembrane helix</keyword>
<feature type="transmembrane region" description="Helical" evidence="2">
    <location>
        <begin position="64"/>
        <end position="93"/>
    </location>
</feature>
<evidence type="ECO:0000313" key="4">
    <source>
        <dbReference type="Proteomes" id="UP000219072"/>
    </source>
</evidence>
<gene>
    <name evidence="3" type="ORF">SAMN06297387_109148</name>
</gene>
<dbReference type="AlphaFoldDB" id="A0A286DX05"/>
<evidence type="ECO:0000313" key="3">
    <source>
        <dbReference type="EMBL" id="SOD63205.1"/>
    </source>
</evidence>
<evidence type="ECO:0000256" key="1">
    <source>
        <dbReference type="SAM" id="MobiDB-lite"/>
    </source>
</evidence>
<dbReference type="InterPro" id="IPR009937">
    <property type="entry name" value="Phage_holin_3_6"/>
</dbReference>
<keyword evidence="4" id="KW-1185">Reference proteome</keyword>
<dbReference type="Proteomes" id="UP000219072">
    <property type="component" value="Unassembled WGS sequence"/>
</dbReference>
<keyword evidence="2" id="KW-0472">Membrane</keyword>
<dbReference type="Pfam" id="PF07332">
    <property type="entry name" value="Phage_holin_3_6"/>
    <property type="match status" value="1"/>
</dbReference>
<accession>A0A286DX05</accession>
<feature type="compositionally biased region" description="Basic and acidic residues" evidence="1">
    <location>
        <begin position="153"/>
        <end position="170"/>
    </location>
</feature>